<dbReference type="EMBL" id="BAABRN010000099">
    <property type="protein sequence ID" value="GAA5504238.1"/>
    <property type="molecule type" value="Genomic_DNA"/>
</dbReference>
<evidence type="ECO:0000313" key="6">
    <source>
        <dbReference type="EMBL" id="GAA5504238.1"/>
    </source>
</evidence>
<evidence type="ECO:0000313" key="7">
    <source>
        <dbReference type="Proteomes" id="UP001458946"/>
    </source>
</evidence>
<evidence type="ECO:0000256" key="3">
    <source>
        <dbReference type="ARBA" id="ARBA00022679"/>
    </source>
</evidence>
<sequence length="387" mass="44364">MQDLRDESVNTIYLDPPFMTNKKQSLSSRDGEHFYYEDSWETKEDYIRFIEERLIEMHRVLRHDGSLFFHCDRNATHLIRFALDKIFGEENFISEIIWTYRRWSNSKKGLMNSHQTIYMYSKSDEFKFNQMYQSYSETTNIDQILQLRSRDANNKASYAIDKDGKTIVKNNKAGVPLSDVWDIPFLNPKAKERCGYPTQKPLLLLERIIEISTDVGDSILDPFCGSGTTLVAASQMGRFSIGIDIAQEAVDISRSRLEKPVKTESRLLEVGRDAYNQSLSELSSILYGIDYTLIQRNKGLDALLSSKYSDKPIFIRIQRQGEDLRQAIQKMALSLRNKGSEVSFLIAIEPSNSLIDYSHPNIVVINSLSMSISGSIASKQNNAKVLM</sequence>
<dbReference type="InterPro" id="IPR001091">
    <property type="entry name" value="RM_Methyltransferase"/>
</dbReference>
<dbReference type="InterPro" id="IPR029063">
    <property type="entry name" value="SAM-dependent_MTases_sf"/>
</dbReference>
<name>A0ABP9VGA3_9DEIO</name>
<keyword evidence="2" id="KW-0489">Methyltransferase</keyword>
<evidence type="ECO:0000256" key="1">
    <source>
        <dbReference type="ARBA" id="ARBA00006594"/>
    </source>
</evidence>
<dbReference type="PRINTS" id="PR00508">
    <property type="entry name" value="S21N4MTFRASE"/>
</dbReference>
<dbReference type="Pfam" id="PF01555">
    <property type="entry name" value="N6_N4_Mtase"/>
    <property type="match status" value="1"/>
</dbReference>
<dbReference type="Proteomes" id="UP001458946">
    <property type="component" value="Unassembled WGS sequence"/>
</dbReference>
<organism evidence="6 7">
    <name type="scientific">Deinococcus xinjiangensis</name>
    <dbReference type="NCBI Taxonomy" id="457454"/>
    <lineage>
        <taxon>Bacteria</taxon>
        <taxon>Thermotogati</taxon>
        <taxon>Deinococcota</taxon>
        <taxon>Deinococci</taxon>
        <taxon>Deinococcales</taxon>
        <taxon>Deinococcaceae</taxon>
        <taxon>Deinococcus</taxon>
    </lineage>
</organism>
<comment type="caution">
    <text evidence="6">The sequence shown here is derived from an EMBL/GenBank/DDBJ whole genome shotgun (WGS) entry which is preliminary data.</text>
</comment>
<gene>
    <name evidence="6" type="ORF">Dxin01_04007</name>
</gene>
<keyword evidence="7" id="KW-1185">Reference proteome</keyword>
<dbReference type="EC" id="2.1.1.-" evidence="4"/>
<comment type="similarity">
    <text evidence="1 4">Belongs to the N(4)/N(6)-methyltransferase family.</text>
</comment>
<keyword evidence="3" id="KW-0808">Transferase</keyword>
<dbReference type="PROSITE" id="PS00092">
    <property type="entry name" value="N6_MTASE"/>
    <property type="match status" value="1"/>
</dbReference>
<dbReference type="RefSeq" id="WP_353544217.1">
    <property type="nucleotide sequence ID" value="NZ_BAABRN010000099.1"/>
</dbReference>
<proteinExistence type="inferred from homology"/>
<dbReference type="InterPro" id="IPR002052">
    <property type="entry name" value="DNA_methylase_N6_adenine_CS"/>
</dbReference>
<dbReference type="SUPFAM" id="SSF53335">
    <property type="entry name" value="S-adenosyl-L-methionine-dependent methyltransferases"/>
    <property type="match status" value="1"/>
</dbReference>
<dbReference type="InterPro" id="IPR002941">
    <property type="entry name" value="DNA_methylase_N4/N6"/>
</dbReference>
<evidence type="ECO:0000259" key="5">
    <source>
        <dbReference type="Pfam" id="PF01555"/>
    </source>
</evidence>
<protein>
    <recommendedName>
        <fullName evidence="4">Methyltransferase</fullName>
        <ecNumber evidence="4">2.1.1.-</ecNumber>
    </recommendedName>
</protein>
<evidence type="ECO:0000256" key="4">
    <source>
        <dbReference type="RuleBase" id="RU362026"/>
    </source>
</evidence>
<evidence type="ECO:0000256" key="2">
    <source>
        <dbReference type="ARBA" id="ARBA00022603"/>
    </source>
</evidence>
<dbReference type="Gene3D" id="3.40.50.150">
    <property type="entry name" value="Vaccinia Virus protein VP39"/>
    <property type="match status" value="1"/>
</dbReference>
<accession>A0ABP9VGA3</accession>
<dbReference type="PANTHER" id="PTHR13370:SF24">
    <property type="entry name" value="TYPE III RESTRICTION-MODIFICATION ENZYME STYLTI MOD SUBUNIT"/>
    <property type="match status" value="1"/>
</dbReference>
<feature type="domain" description="DNA methylase N-4/N-6" evidence="5">
    <location>
        <begin position="9"/>
        <end position="253"/>
    </location>
</feature>
<reference evidence="6 7" key="1">
    <citation type="submission" date="2024-02" db="EMBL/GenBank/DDBJ databases">
        <title>Deinococcus xinjiangensis NBRC 107630.</title>
        <authorList>
            <person name="Ichikawa N."/>
            <person name="Katano-Makiyama Y."/>
            <person name="Hidaka K."/>
        </authorList>
    </citation>
    <scope>NUCLEOTIDE SEQUENCE [LARGE SCALE GENOMIC DNA]</scope>
    <source>
        <strain evidence="6 7">NBRC 107630</strain>
    </source>
</reference>
<dbReference type="PANTHER" id="PTHR13370">
    <property type="entry name" value="RNA METHYLASE-RELATED"/>
    <property type="match status" value="1"/>
</dbReference>